<evidence type="ECO:0000313" key="1">
    <source>
        <dbReference type="EMBL" id="MVN87071.1"/>
    </source>
</evidence>
<dbReference type="InterPro" id="IPR004155">
    <property type="entry name" value="PBS_lyase_HEAT"/>
</dbReference>
<dbReference type="Proteomes" id="UP000483286">
    <property type="component" value="Unassembled WGS sequence"/>
</dbReference>
<reference evidence="1 2" key="1">
    <citation type="submission" date="2019-12" db="EMBL/GenBank/DDBJ databases">
        <title>Deinococcus sp. HMF7620 Genome sequencing and assembly.</title>
        <authorList>
            <person name="Kang H."/>
            <person name="Kim H."/>
            <person name="Joh K."/>
        </authorList>
    </citation>
    <scope>NUCLEOTIDE SEQUENCE [LARGE SCALE GENOMIC DNA]</scope>
    <source>
        <strain evidence="1 2">HMF7620</strain>
    </source>
</reference>
<dbReference type="Gene3D" id="1.25.10.10">
    <property type="entry name" value="Leucine-rich Repeat Variant"/>
    <property type="match status" value="1"/>
</dbReference>
<dbReference type="EMBL" id="WQLB01000011">
    <property type="protein sequence ID" value="MVN87071.1"/>
    <property type="molecule type" value="Genomic_DNA"/>
</dbReference>
<gene>
    <name evidence="1" type="ORF">GO986_09855</name>
</gene>
<sequence>MKTTQLLTEFEALTHHDRVQRMVAIGRQPLADREVLLDDLSRGAVYERLLALFSCFGSRDGGRAAQAVLDPSEHVAGPARRLVALLGTDEQMLTLLPQLPPAGQRQLLMAWRKAGRSAGPVDEWVQRTLEEDPAAAQLALPYASSDLVQQLFPALLDEPGLQPMWLRVARWHPVVAGQELLRRAQNLSEPAPQVTAQVNLLLPVLAKRDLDLGLNLVQALGRTTPLGHLRLQHLALVRPEAVAELVLSSEDSPGPLTLTPRLRHLPYDVVAALLRHRPGILPHIEQAYGTLPPAARQRLASVVLEQLTTSAGVLPLPIAQHLPADLRIQEARRHVDLPTLQTRPTQRLTYAALLPWGDARALLDTPLRSPDPDLRAQALTSLAFAVRYDRFRQTELLALLTARRHEQDPVRLAMLSGLADLPPSLWQVSSLDALGQVLQVALDAADLSHQTARQALRLILRLLPFHPEWSAAWLARFVQARGQVQFGRLERHLTAATAPGVMAALLPVFQAWATREREDQLLQGIESLGRYIRGQADLFALLEQRIRQSKERWIPLRALSLLQAHEPQRFATLVPQLLREDASWATQAVIYDHLHRQRQDLLTPFLGRRAFAGRFSTGKTRIVLPFMTGFTRWTRTQQQTFAATLIEVIQDTQRGLPGVWTALGQLAALPTSVPLDRRPGLLARLSRAPGDAQLDRLTALAQLDASNPALRDRALRSLGQLDEARGVPALLAALEDDRARIALYALRRPLLAMAPDQALDLLLGVPRERVTVFKEVVRLIGELRGDRAYRALLDFSTEDLHRDVRVALLRGLWNHLGQAETWPVLLAAAQSGDVALSSGLVRLPGQALTGHSGREYLALVQALLGHPDATVRLATLHFHQPLTDPERILLPTLLQRLTSPYSEETTAAAGVIFASYGTPDAQAIGEAFRQLLPDRRALQAALQALQAVAASSPHRTAPLIQAVLEALATDSLTLTLQVQLAVAAEPWPALGARLQHWTEQGQLHAEALMAGVTALKQVHQRPDVGAVPALQAVLLTGNELARRLALEVLILEAAALGGWTAERLRQLQTYRADPSPLVAGAAQFTLPEMEQATT</sequence>
<dbReference type="SMART" id="SM00567">
    <property type="entry name" value="EZ_HEAT"/>
    <property type="match status" value="2"/>
</dbReference>
<organism evidence="1 2">
    <name type="scientific">Deinococcus arboris</name>
    <dbReference type="NCBI Taxonomy" id="2682977"/>
    <lineage>
        <taxon>Bacteria</taxon>
        <taxon>Thermotogati</taxon>
        <taxon>Deinococcota</taxon>
        <taxon>Deinococci</taxon>
        <taxon>Deinococcales</taxon>
        <taxon>Deinococcaceae</taxon>
        <taxon>Deinococcus</taxon>
    </lineage>
</organism>
<comment type="caution">
    <text evidence="1">The sequence shown here is derived from an EMBL/GenBank/DDBJ whole genome shotgun (WGS) entry which is preliminary data.</text>
</comment>
<dbReference type="RefSeq" id="WP_157459131.1">
    <property type="nucleotide sequence ID" value="NZ_WQLB01000011.1"/>
</dbReference>
<accession>A0A7C9I335</accession>
<dbReference type="AlphaFoldDB" id="A0A7C9I335"/>
<proteinExistence type="predicted"/>
<name>A0A7C9I335_9DEIO</name>
<evidence type="ECO:0008006" key="3">
    <source>
        <dbReference type="Google" id="ProtNLM"/>
    </source>
</evidence>
<dbReference type="InterPro" id="IPR016024">
    <property type="entry name" value="ARM-type_fold"/>
</dbReference>
<evidence type="ECO:0000313" key="2">
    <source>
        <dbReference type="Proteomes" id="UP000483286"/>
    </source>
</evidence>
<keyword evidence="2" id="KW-1185">Reference proteome</keyword>
<protein>
    <recommendedName>
        <fullName evidence="3">HEAT repeat domain-containing protein</fullName>
    </recommendedName>
</protein>
<dbReference type="SUPFAM" id="SSF48371">
    <property type="entry name" value="ARM repeat"/>
    <property type="match status" value="1"/>
</dbReference>
<dbReference type="InterPro" id="IPR011989">
    <property type="entry name" value="ARM-like"/>
</dbReference>